<dbReference type="NCBIfam" id="TIGR00132">
    <property type="entry name" value="gatA"/>
    <property type="match status" value="1"/>
</dbReference>
<comment type="caution">
    <text evidence="9">The sequence shown here is derived from an EMBL/GenBank/DDBJ whole genome shotgun (WGS) entry which is preliminary data.</text>
</comment>
<dbReference type="Proteomes" id="UP000178759">
    <property type="component" value="Unassembled WGS sequence"/>
</dbReference>
<dbReference type="AlphaFoldDB" id="A0A1F6AIS7"/>
<comment type="catalytic activity">
    <reaction evidence="6 7">
        <text>L-glutamyl-tRNA(Gln) + L-glutamine + ATP + H2O = L-glutaminyl-tRNA(Gln) + L-glutamate + ADP + phosphate + H(+)</text>
        <dbReference type="Rhea" id="RHEA:17521"/>
        <dbReference type="Rhea" id="RHEA-COMP:9681"/>
        <dbReference type="Rhea" id="RHEA-COMP:9684"/>
        <dbReference type="ChEBI" id="CHEBI:15377"/>
        <dbReference type="ChEBI" id="CHEBI:15378"/>
        <dbReference type="ChEBI" id="CHEBI:29985"/>
        <dbReference type="ChEBI" id="CHEBI:30616"/>
        <dbReference type="ChEBI" id="CHEBI:43474"/>
        <dbReference type="ChEBI" id="CHEBI:58359"/>
        <dbReference type="ChEBI" id="CHEBI:78520"/>
        <dbReference type="ChEBI" id="CHEBI:78521"/>
        <dbReference type="ChEBI" id="CHEBI:456216"/>
        <dbReference type="EC" id="6.3.5.7"/>
    </reaction>
</comment>
<dbReference type="PANTHER" id="PTHR11895">
    <property type="entry name" value="TRANSAMIDASE"/>
    <property type="match status" value="1"/>
</dbReference>
<dbReference type="Gene3D" id="3.90.1300.10">
    <property type="entry name" value="Amidase signature (AS) domain"/>
    <property type="match status" value="1"/>
</dbReference>
<dbReference type="InterPro" id="IPR036928">
    <property type="entry name" value="AS_sf"/>
</dbReference>
<keyword evidence="2 7" id="KW-0436">Ligase</keyword>
<dbReference type="GO" id="GO:0005524">
    <property type="term" value="F:ATP binding"/>
    <property type="evidence" value="ECO:0007669"/>
    <property type="project" value="UniProtKB-KW"/>
</dbReference>
<evidence type="ECO:0000256" key="6">
    <source>
        <dbReference type="ARBA" id="ARBA00047407"/>
    </source>
</evidence>
<keyword evidence="3 7" id="KW-0547">Nucleotide-binding</keyword>
<evidence type="ECO:0000259" key="8">
    <source>
        <dbReference type="Pfam" id="PF01425"/>
    </source>
</evidence>
<feature type="active site" description="Charge relay system" evidence="7">
    <location>
        <position position="77"/>
    </location>
</feature>
<dbReference type="PANTHER" id="PTHR11895:SF151">
    <property type="entry name" value="GLUTAMYL-TRNA(GLN) AMIDOTRANSFERASE SUBUNIT A"/>
    <property type="match status" value="1"/>
</dbReference>
<gene>
    <name evidence="7" type="primary">gatA</name>
    <name evidence="9" type="ORF">A3A79_05530</name>
</gene>
<organism evidence="9 10">
    <name type="scientific">Candidatus Gottesmanbacteria bacterium RIFCSPLOWO2_01_FULL_43_11b</name>
    <dbReference type="NCBI Taxonomy" id="1798392"/>
    <lineage>
        <taxon>Bacteria</taxon>
        <taxon>Candidatus Gottesmaniibacteriota</taxon>
    </lineage>
</organism>
<accession>A0A1F6AIS7</accession>
<dbReference type="InterPro" id="IPR004412">
    <property type="entry name" value="GatA"/>
</dbReference>
<evidence type="ECO:0000256" key="2">
    <source>
        <dbReference type="ARBA" id="ARBA00022598"/>
    </source>
</evidence>
<feature type="domain" description="Amidase" evidence="8">
    <location>
        <begin position="23"/>
        <end position="450"/>
    </location>
</feature>
<evidence type="ECO:0000256" key="7">
    <source>
        <dbReference type="HAMAP-Rule" id="MF_00120"/>
    </source>
</evidence>
<keyword evidence="4 7" id="KW-0067">ATP-binding</keyword>
<evidence type="ECO:0000256" key="4">
    <source>
        <dbReference type="ARBA" id="ARBA00022840"/>
    </source>
</evidence>
<dbReference type="InterPro" id="IPR020556">
    <property type="entry name" value="Amidase_CS"/>
</dbReference>
<evidence type="ECO:0000313" key="10">
    <source>
        <dbReference type="Proteomes" id="UP000178759"/>
    </source>
</evidence>
<comment type="subunit">
    <text evidence="7">Heterotrimer of A, B and C subunits.</text>
</comment>
<dbReference type="HAMAP" id="MF_00120">
    <property type="entry name" value="GatA"/>
    <property type="match status" value="1"/>
</dbReference>
<protein>
    <recommendedName>
        <fullName evidence="7">Glutamyl-tRNA(Gln) amidotransferase subunit A</fullName>
        <shortName evidence="7">Glu-ADT subunit A</shortName>
        <ecNumber evidence="7">6.3.5.7</ecNumber>
    </recommendedName>
</protein>
<evidence type="ECO:0000313" key="9">
    <source>
        <dbReference type="EMBL" id="OGG24611.1"/>
    </source>
</evidence>
<keyword evidence="5 7" id="KW-0648">Protein biosynthesis</keyword>
<name>A0A1F6AIS7_9BACT</name>
<evidence type="ECO:0000256" key="1">
    <source>
        <dbReference type="ARBA" id="ARBA00008069"/>
    </source>
</evidence>
<dbReference type="InterPro" id="IPR023631">
    <property type="entry name" value="Amidase_dom"/>
</dbReference>
<evidence type="ECO:0000256" key="5">
    <source>
        <dbReference type="ARBA" id="ARBA00022917"/>
    </source>
</evidence>
<proteinExistence type="inferred from homology"/>
<dbReference type="GO" id="GO:0050567">
    <property type="term" value="F:glutaminyl-tRNA synthase (glutamine-hydrolyzing) activity"/>
    <property type="evidence" value="ECO:0007669"/>
    <property type="project" value="UniProtKB-UniRule"/>
</dbReference>
<dbReference type="GO" id="GO:0006412">
    <property type="term" value="P:translation"/>
    <property type="evidence" value="ECO:0007669"/>
    <property type="project" value="UniProtKB-UniRule"/>
</dbReference>
<dbReference type="PROSITE" id="PS00571">
    <property type="entry name" value="AMIDASES"/>
    <property type="match status" value="1"/>
</dbReference>
<sequence length="471" mass="51185">MLADFSIIELAKKMRSKEISPMDVITEIYETIGKIDKKINAFITLVDKEQALRIAQKRAKTREAARSPLFGLPYVMKDAYVTAGVRTTAASKVLDDFVPPYSATVHRKLEDAGAILIGKMNMDAWGHGASTENTDYGVTKNPWDITRSAGGSGGGPAAAIASRLAIFAIGEDTGGSIRNPAAWCGITGLKVTYGRVSRYGAIAYASSLDSVGPTAKTAEDCAHVLEVIGGKDPYDATSSPQPVVRYSGELQGSIRGKKIAFPKEFFKEGLDGEIRKAIVEARRVFESLGAVVEDVSLPMLEYGVPVYYILAPSETSSNLARYDGIRYGNERELFTQETKRRIMTGTYALSSGYYDAYYKKAQKARSIFIEKYTDILQHFDAILAPVTPGMPPKFGELLDDPVKNMMADLYTVTVNIVGLPSLALACGFGSSGLPIGMQLIGRMFSESTLLALGHNYQKTTPWHKKHPGVLA</sequence>
<dbReference type="SUPFAM" id="SSF75304">
    <property type="entry name" value="Amidase signature (AS) enzymes"/>
    <property type="match status" value="1"/>
</dbReference>
<dbReference type="InterPro" id="IPR000120">
    <property type="entry name" value="Amidase"/>
</dbReference>
<evidence type="ECO:0000256" key="3">
    <source>
        <dbReference type="ARBA" id="ARBA00022741"/>
    </source>
</evidence>
<reference evidence="9 10" key="1">
    <citation type="journal article" date="2016" name="Nat. Commun.">
        <title>Thousands of microbial genomes shed light on interconnected biogeochemical processes in an aquifer system.</title>
        <authorList>
            <person name="Anantharaman K."/>
            <person name="Brown C.T."/>
            <person name="Hug L.A."/>
            <person name="Sharon I."/>
            <person name="Castelle C.J."/>
            <person name="Probst A.J."/>
            <person name="Thomas B.C."/>
            <person name="Singh A."/>
            <person name="Wilkins M.J."/>
            <person name="Karaoz U."/>
            <person name="Brodie E.L."/>
            <person name="Williams K.H."/>
            <person name="Hubbard S.S."/>
            <person name="Banfield J.F."/>
        </authorList>
    </citation>
    <scope>NUCLEOTIDE SEQUENCE [LARGE SCALE GENOMIC DNA]</scope>
</reference>
<feature type="active site" description="Charge relay system" evidence="7">
    <location>
        <position position="152"/>
    </location>
</feature>
<dbReference type="EC" id="6.3.5.7" evidence="7"/>
<dbReference type="STRING" id="1798392.A3A79_05530"/>
<feature type="active site" description="Acyl-ester intermediate" evidence="7">
    <location>
        <position position="176"/>
    </location>
</feature>
<comment type="function">
    <text evidence="7">Allows the formation of correctly charged Gln-tRNA(Gln) through the transamidation of misacylated Glu-tRNA(Gln) in organisms which lack glutaminyl-tRNA synthetase. The reaction takes place in the presence of glutamine and ATP through an activated gamma-phospho-Glu-tRNA(Gln).</text>
</comment>
<comment type="similarity">
    <text evidence="1 7">Belongs to the amidase family. GatA subfamily.</text>
</comment>
<dbReference type="EMBL" id="MFJV01000001">
    <property type="protein sequence ID" value="OGG24611.1"/>
    <property type="molecule type" value="Genomic_DNA"/>
</dbReference>
<dbReference type="Pfam" id="PF01425">
    <property type="entry name" value="Amidase"/>
    <property type="match status" value="1"/>
</dbReference>
<dbReference type="GO" id="GO:0030956">
    <property type="term" value="C:glutamyl-tRNA(Gln) amidotransferase complex"/>
    <property type="evidence" value="ECO:0007669"/>
    <property type="project" value="InterPro"/>
</dbReference>